<dbReference type="RefSeq" id="WP_265415812.1">
    <property type="nucleotide sequence ID" value="NZ_BDQK01000014.1"/>
</dbReference>
<name>A0A401IL16_APHSA</name>
<keyword evidence="1" id="KW-0812">Transmembrane</keyword>
<accession>A0A401IL16</accession>
<keyword evidence="3" id="KW-1185">Reference proteome</keyword>
<gene>
    <name evidence="2" type="ORF">AsFPU1_3363</name>
</gene>
<sequence length="44" mass="5186">MMNLDREKRVTFNSVAWILSLIAMCQLNPLMGLGFLLSFWIILW</sequence>
<evidence type="ECO:0000313" key="2">
    <source>
        <dbReference type="EMBL" id="GBF81940.1"/>
    </source>
</evidence>
<comment type="caution">
    <text evidence="2">The sequence shown here is derived from an EMBL/GenBank/DDBJ whole genome shotgun (WGS) entry which is preliminary data.</text>
</comment>
<keyword evidence="1" id="KW-0472">Membrane</keyword>
<organism evidence="2 3">
    <name type="scientific">Aphanothece sacrum FPU1</name>
    <dbReference type="NCBI Taxonomy" id="1920663"/>
    <lineage>
        <taxon>Bacteria</taxon>
        <taxon>Bacillati</taxon>
        <taxon>Cyanobacteriota</taxon>
        <taxon>Cyanophyceae</taxon>
        <taxon>Oscillatoriophycideae</taxon>
        <taxon>Chroococcales</taxon>
        <taxon>Aphanothecaceae</taxon>
        <taxon>Aphanothece</taxon>
    </lineage>
</organism>
<evidence type="ECO:0000256" key="1">
    <source>
        <dbReference type="SAM" id="Phobius"/>
    </source>
</evidence>
<keyword evidence="1" id="KW-1133">Transmembrane helix</keyword>
<dbReference type="AlphaFoldDB" id="A0A401IL16"/>
<reference evidence="3" key="1">
    <citation type="submission" date="2017-05" db="EMBL/GenBank/DDBJ databases">
        <title>Physiological properties and genetic analysis related to exopolysaccharide production of fresh-water unicellular cyanobacterium Aphanothece sacrum, Suizenji Nori, that has been cultured as a food source in Japan.</title>
        <authorList>
            <person name="Kanesaki Y."/>
            <person name="Yoshikawa S."/>
            <person name="Ohki K."/>
        </authorList>
    </citation>
    <scope>NUCLEOTIDE SEQUENCE [LARGE SCALE GENOMIC DNA]</scope>
    <source>
        <strain evidence="3">FPU1</strain>
    </source>
</reference>
<evidence type="ECO:0000313" key="3">
    <source>
        <dbReference type="Proteomes" id="UP000287247"/>
    </source>
</evidence>
<dbReference type="Proteomes" id="UP000287247">
    <property type="component" value="Unassembled WGS sequence"/>
</dbReference>
<proteinExistence type="predicted"/>
<protein>
    <submittedName>
        <fullName evidence="2">Hydrogenase expression protein HypA</fullName>
    </submittedName>
</protein>
<dbReference type="EMBL" id="BDQK01000014">
    <property type="protein sequence ID" value="GBF81940.1"/>
    <property type="molecule type" value="Genomic_DNA"/>
</dbReference>
<feature type="transmembrane region" description="Helical" evidence="1">
    <location>
        <begin position="12"/>
        <end position="43"/>
    </location>
</feature>